<dbReference type="CDD" id="cd07185">
    <property type="entry name" value="OmpA_C-like"/>
    <property type="match status" value="2"/>
</dbReference>
<sequence>MNKISALLLLISINAFGQEIIKQNLGPNINTTYNESKPIISPDGKILFFARQNYPDNFKGDKDPQDIYYSLYTDGSWSRGVNIGFPLNDKYPNGVNSVSTDGNHLLVINAYNQDGSVTAGASISNKSGSSWGYPTKLVIENFYNNSDFVDYYQSNNGHHLLMAIEREDGMGDQDLYVSMQIDETHWSEPINLGPDINTPEAEFSPFLAADNKTLFFASMGFKGYGSSDIYYSKRLDDTWKKWSRPINLGSEVNSDEFEGYYSIPASGNFAYFVSTKGSVNGSKDIYKVTLPYQFRPDPVLLISGTVYDAKTKGPIKAEISFLDLPERKEIERAVSSPERGDYKMVLPRGHIYEYLAKKEGFIGVVQYKDMSEVKEYVEIESDLALVPIEEGQKVNIHNIFFEEDTDKFAQDAYLELDRFVGILKKHPQLYVEIGGHTSQKRIATDNLILSEERAQAVVTYFITQGLHPARFVVKGYGNTIPYVAREKIHFKPNTNINDRIELKILGTNWTVPVDKDSDDDGIIDEEDECPNFAGPKETNGCPDADGDLIIDKFDDCPRLAGVKENNGCPEITAETKEVLQAALRGIEFELASDVIRPKSYLILDKVVDVMQQNPDYKLRISGHTDDQGNDETNLILSHKRAQSTKTYLMEHGVEEDRLDAIGYGETKPVADNATEEGRAQNRRVEFEIVFADQNK</sequence>
<accession>A0A974WK44</accession>
<proteinExistence type="predicted"/>
<dbReference type="PANTHER" id="PTHR30329">
    <property type="entry name" value="STATOR ELEMENT OF FLAGELLAR MOTOR COMPLEX"/>
    <property type="match status" value="1"/>
</dbReference>
<keyword evidence="3" id="KW-0998">Cell outer membrane</keyword>
<dbReference type="KEGG" id="fuv:JR347_05990"/>
<gene>
    <name evidence="6" type="ORF">JR347_05990</name>
</gene>
<dbReference type="GO" id="GO:0009279">
    <property type="term" value="C:cell outer membrane"/>
    <property type="evidence" value="ECO:0007669"/>
    <property type="project" value="UniProtKB-SubCell"/>
</dbReference>
<organism evidence="6 7">
    <name type="scientific">Fulvivirga lutea</name>
    <dbReference type="NCBI Taxonomy" id="2810512"/>
    <lineage>
        <taxon>Bacteria</taxon>
        <taxon>Pseudomonadati</taxon>
        <taxon>Bacteroidota</taxon>
        <taxon>Cytophagia</taxon>
        <taxon>Cytophagales</taxon>
        <taxon>Fulvivirgaceae</taxon>
        <taxon>Fulvivirga</taxon>
    </lineage>
</organism>
<evidence type="ECO:0000256" key="3">
    <source>
        <dbReference type="ARBA" id="ARBA00023237"/>
    </source>
</evidence>
<dbReference type="InterPro" id="IPR050330">
    <property type="entry name" value="Bact_OuterMem_StrucFunc"/>
</dbReference>
<dbReference type="PRINTS" id="PR01021">
    <property type="entry name" value="OMPADOMAIN"/>
</dbReference>
<dbReference type="Proteomes" id="UP000662783">
    <property type="component" value="Chromosome"/>
</dbReference>
<dbReference type="Pfam" id="PF07676">
    <property type="entry name" value="PD40"/>
    <property type="match status" value="2"/>
</dbReference>
<feature type="domain" description="OmpA-like" evidence="5">
    <location>
        <begin position="575"/>
        <end position="692"/>
    </location>
</feature>
<dbReference type="SUPFAM" id="SSF103088">
    <property type="entry name" value="OmpA-like"/>
    <property type="match status" value="2"/>
</dbReference>
<dbReference type="Gene3D" id="3.30.1330.60">
    <property type="entry name" value="OmpA-like domain"/>
    <property type="match status" value="2"/>
</dbReference>
<dbReference type="RefSeq" id="WP_205723141.1">
    <property type="nucleotide sequence ID" value="NZ_CP070608.1"/>
</dbReference>
<evidence type="ECO:0000313" key="7">
    <source>
        <dbReference type="Proteomes" id="UP000662783"/>
    </source>
</evidence>
<evidence type="ECO:0000259" key="5">
    <source>
        <dbReference type="PROSITE" id="PS51123"/>
    </source>
</evidence>
<dbReference type="SUPFAM" id="SSF103647">
    <property type="entry name" value="TSP type-3 repeat"/>
    <property type="match status" value="1"/>
</dbReference>
<dbReference type="Pfam" id="PF00691">
    <property type="entry name" value="OmpA"/>
    <property type="match status" value="2"/>
</dbReference>
<dbReference type="AlphaFoldDB" id="A0A974WK44"/>
<dbReference type="InterPro" id="IPR011659">
    <property type="entry name" value="WD40"/>
</dbReference>
<feature type="domain" description="OmpA-like" evidence="5">
    <location>
        <begin position="388"/>
        <end position="508"/>
    </location>
</feature>
<dbReference type="InterPro" id="IPR006665">
    <property type="entry name" value="OmpA-like"/>
</dbReference>
<dbReference type="GO" id="GO:0005509">
    <property type="term" value="F:calcium ion binding"/>
    <property type="evidence" value="ECO:0007669"/>
    <property type="project" value="InterPro"/>
</dbReference>
<dbReference type="EMBL" id="CP070608">
    <property type="protein sequence ID" value="QSE98627.1"/>
    <property type="molecule type" value="Genomic_DNA"/>
</dbReference>
<reference evidence="6" key="1">
    <citation type="submission" date="2021-02" db="EMBL/GenBank/DDBJ databases">
        <title>Fulvivirga sp. S481 isolated from sea water.</title>
        <authorList>
            <person name="Bae S.S."/>
            <person name="Baek K."/>
        </authorList>
    </citation>
    <scope>NUCLEOTIDE SEQUENCE</scope>
    <source>
        <strain evidence="6">S481</strain>
    </source>
</reference>
<dbReference type="InterPro" id="IPR006664">
    <property type="entry name" value="OMP_bac"/>
</dbReference>
<comment type="subcellular location">
    <subcellularLocation>
        <location evidence="1">Cell outer membrane</location>
    </subcellularLocation>
</comment>
<protein>
    <submittedName>
        <fullName evidence="6">OmpA family protein</fullName>
    </submittedName>
</protein>
<evidence type="ECO:0000256" key="1">
    <source>
        <dbReference type="ARBA" id="ARBA00004442"/>
    </source>
</evidence>
<keyword evidence="7" id="KW-1185">Reference proteome</keyword>
<dbReference type="SUPFAM" id="SSF89372">
    <property type="entry name" value="Fucose-specific lectin"/>
    <property type="match status" value="1"/>
</dbReference>
<evidence type="ECO:0000313" key="6">
    <source>
        <dbReference type="EMBL" id="QSE98627.1"/>
    </source>
</evidence>
<keyword evidence="2 4" id="KW-0472">Membrane</keyword>
<evidence type="ECO:0000256" key="2">
    <source>
        <dbReference type="ARBA" id="ARBA00023136"/>
    </source>
</evidence>
<name>A0A974WK44_9BACT</name>
<dbReference type="PANTHER" id="PTHR30329:SF21">
    <property type="entry name" value="LIPOPROTEIN YIAD-RELATED"/>
    <property type="match status" value="1"/>
</dbReference>
<dbReference type="PROSITE" id="PS51123">
    <property type="entry name" value="OMPA_2"/>
    <property type="match status" value="2"/>
</dbReference>
<dbReference type="InterPro" id="IPR028974">
    <property type="entry name" value="TSP_type-3_rpt"/>
</dbReference>
<dbReference type="InterPro" id="IPR036737">
    <property type="entry name" value="OmpA-like_sf"/>
</dbReference>
<evidence type="ECO:0000256" key="4">
    <source>
        <dbReference type="PROSITE-ProRule" id="PRU00473"/>
    </source>
</evidence>